<proteinExistence type="predicted"/>
<name>A0A062V6Y7_9EURY</name>
<gene>
    <name evidence="1" type="ORF">ANME2D_02267</name>
</gene>
<reference evidence="1 2" key="1">
    <citation type="journal article" date="2013" name="Nature">
        <title>Anaerobic oxidation of methane coupled to nitrate reduction in a novel archaeal lineage.</title>
        <authorList>
            <person name="Haroon M.F."/>
            <person name="Hu S."/>
            <person name="Shi Y."/>
            <person name="Imelfort M."/>
            <person name="Keller J."/>
            <person name="Hugenholtz P."/>
            <person name="Yuan Z."/>
            <person name="Tyson G.W."/>
        </authorList>
    </citation>
    <scope>NUCLEOTIDE SEQUENCE [LARGE SCALE GENOMIC DNA]</scope>
    <source>
        <strain evidence="1 2">ANME-2d</strain>
    </source>
</reference>
<comment type="caution">
    <text evidence="1">The sequence shown here is derived from an EMBL/GenBank/DDBJ whole genome shotgun (WGS) entry which is preliminary data.</text>
</comment>
<dbReference type="AlphaFoldDB" id="A0A062V6Y7"/>
<sequence>MRKLYMLAFALMVLLSMTMGALALESKTIYRQNGASASAEWSETVGNVDTYTYLSVFKTNDGTDIYTSICTYMEGSYSCKWGYKFTQESVFNIDNKLKSATLSDVQVDLYDWDTYTVETVTVKVVWTGVGDVTKGSYKSISKYGDYIGKYSDRSTFSEATATGSINDQELGTSDFGTLIKFKSAYMSMEK</sequence>
<protein>
    <submittedName>
        <fullName evidence="1">Uncharacterized protein</fullName>
    </submittedName>
</protein>
<keyword evidence="2" id="KW-1185">Reference proteome</keyword>
<accession>A0A062V6Y7</accession>
<dbReference type="OrthoDB" id="148144at2157"/>
<evidence type="ECO:0000313" key="2">
    <source>
        <dbReference type="Proteomes" id="UP000027153"/>
    </source>
</evidence>
<evidence type="ECO:0000313" key="1">
    <source>
        <dbReference type="EMBL" id="KCZ71534.1"/>
    </source>
</evidence>
<dbReference type="EMBL" id="JMIY01000005">
    <property type="protein sequence ID" value="KCZ71534.1"/>
    <property type="molecule type" value="Genomic_DNA"/>
</dbReference>
<dbReference type="RefSeq" id="WP_048091536.1">
    <property type="nucleotide sequence ID" value="NZ_JMIY01000005.1"/>
</dbReference>
<organism evidence="1 2">
    <name type="scientific">Candidatus Methanoperedens nitratireducens</name>
    <dbReference type="NCBI Taxonomy" id="1392998"/>
    <lineage>
        <taxon>Archaea</taxon>
        <taxon>Methanobacteriati</taxon>
        <taxon>Methanobacteriota</taxon>
        <taxon>Stenosarchaea group</taxon>
        <taxon>Methanomicrobia</taxon>
        <taxon>Methanosarcinales</taxon>
        <taxon>ANME-2 cluster</taxon>
        <taxon>Candidatus Methanoperedentaceae</taxon>
        <taxon>Candidatus Methanoperedens</taxon>
    </lineage>
</organism>
<dbReference type="Proteomes" id="UP000027153">
    <property type="component" value="Unassembled WGS sequence"/>
</dbReference>